<sequence>MFSRNAAFCVVTVSVAPYAPYWILDTDYQTYSLVYSCENIVVGKLEFAWILSRTRDSAKGPERPSIQRYE</sequence>
<organism evidence="1 2">
    <name type="scientific">Tegillarca granosa</name>
    <name type="common">Malaysian cockle</name>
    <name type="synonym">Anadara granosa</name>
    <dbReference type="NCBI Taxonomy" id="220873"/>
    <lineage>
        <taxon>Eukaryota</taxon>
        <taxon>Metazoa</taxon>
        <taxon>Spiralia</taxon>
        <taxon>Lophotrochozoa</taxon>
        <taxon>Mollusca</taxon>
        <taxon>Bivalvia</taxon>
        <taxon>Autobranchia</taxon>
        <taxon>Pteriomorphia</taxon>
        <taxon>Arcoida</taxon>
        <taxon>Arcoidea</taxon>
        <taxon>Arcidae</taxon>
        <taxon>Tegillarca</taxon>
    </lineage>
</organism>
<dbReference type="InterPro" id="IPR012674">
    <property type="entry name" value="Calycin"/>
</dbReference>
<dbReference type="PANTHER" id="PTHR10612:SF34">
    <property type="entry name" value="APOLIPOPROTEIN D"/>
    <property type="match status" value="1"/>
</dbReference>
<dbReference type="Proteomes" id="UP001217089">
    <property type="component" value="Unassembled WGS sequence"/>
</dbReference>
<evidence type="ECO:0000313" key="1">
    <source>
        <dbReference type="EMBL" id="KAJ8303426.1"/>
    </source>
</evidence>
<accession>A0ABQ9EDK5</accession>
<keyword evidence="2" id="KW-1185">Reference proteome</keyword>
<comment type="caution">
    <text evidence="1">The sequence shown here is derived from an EMBL/GenBank/DDBJ whole genome shotgun (WGS) entry which is preliminary data.</text>
</comment>
<dbReference type="Gene3D" id="2.40.128.20">
    <property type="match status" value="1"/>
</dbReference>
<dbReference type="SUPFAM" id="SSF50814">
    <property type="entry name" value="Lipocalins"/>
    <property type="match status" value="1"/>
</dbReference>
<dbReference type="EMBL" id="JARBDR010000917">
    <property type="protein sequence ID" value="KAJ8303426.1"/>
    <property type="molecule type" value="Genomic_DNA"/>
</dbReference>
<name>A0ABQ9EDK5_TEGGR</name>
<protein>
    <recommendedName>
        <fullName evidence="3">Apolipoprotein D</fullName>
    </recommendedName>
</protein>
<dbReference type="PANTHER" id="PTHR10612">
    <property type="entry name" value="APOLIPOPROTEIN D"/>
    <property type="match status" value="1"/>
</dbReference>
<evidence type="ECO:0000313" key="2">
    <source>
        <dbReference type="Proteomes" id="UP001217089"/>
    </source>
</evidence>
<evidence type="ECO:0008006" key="3">
    <source>
        <dbReference type="Google" id="ProtNLM"/>
    </source>
</evidence>
<reference evidence="1 2" key="1">
    <citation type="submission" date="2022-12" db="EMBL/GenBank/DDBJ databases">
        <title>Chromosome-level genome of Tegillarca granosa.</title>
        <authorList>
            <person name="Kim J."/>
        </authorList>
    </citation>
    <scope>NUCLEOTIDE SEQUENCE [LARGE SCALE GENOMIC DNA]</scope>
    <source>
        <strain evidence="1">Teg-2019</strain>
        <tissue evidence="1">Adductor muscle</tissue>
    </source>
</reference>
<gene>
    <name evidence="1" type="ORF">KUTeg_019822</name>
</gene>
<proteinExistence type="predicted"/>